<dbReference type="InterPro" id="IPR036271">
    <property type="entry name" value="Tet_transcr_reg_TetR-rel_C_sf"/>
</dbReference>
<keyword evidence="2 4" id="KW-0238">DNA-binding</keyword>
<dbReference type="PRINTS" id="PR00455">
    <property type="entry name" value="HTHTETR"/>
</dbReference>
<dbReference type="SUPFAM" id="SSF46689">
    <property type="entry name" value="Homeodomain-like"/>
    <property type="match status" value="2"/>
</dbReference>
<evidence type="ECO:0000259" key="5">
    <source>
        <dbReference type="PROSITE" id="PS50977"/>
    </source>
</evidence>
<evidence type="ECO:0000313" key="6">
    <source>
        <dbReference type="EMBL" id="PCI99537.1"/>
    </source>
</evidence>
<evidence type="ECO:0000256" key="1">
    <source>
        <dbReference type="ARBA" id="ARBA00023015"/>
    </source>
</evidence>
<dbReference type="InterPro" id="IPR009057">
    <property type="entry name" value="Homeodomain-like_sf"/>
</dbReference>
<dbReference type="PROSITE" id="PS50977">
    <property type="entry name" value="HTH_TETR_2"/>
    <property type="match status" value="2"/>
</dbReference>
<dbReference type="GO" id="GO:0003700">
    <property type="term" value="F:DNA-binding transcription factor activity"/>
    <property type="evidence" value="ECO:0007669"/>
    <property type="project" value="TreeGrafter"/>
</dbReference>
<dbReference type="GO" id="GO:0000976">
    <property type="term" value="F:transcription cis-regulatory region binding"/>
    <property type="evidence" value="ECO:0007669"/>
    <property type="project" value="TreeGrafter"/>
</dbReference>
<dbReference type="Gene3D" id="1.10.357.10">
    <property type="entry name" value="Tetracycline Repressor, domain 2"/>
    <property type="match status" value="1"/>
</dbReference>
<dbReference type="Pfam" id="PF17938">
    <property type="entry name" value="TetR_C_29"/>
    <property type="match status" value="1"/>
</dbReference>
<reference evidence="6" key="2">
    <citation type="journal article" date="2018" name="ISME J.">
        <title>A dynamic microbial community with high functional redundancy inhabits the cold, oxic subseafloor aquifer.</title>
        <authorList>
            <person name="Tully B.J."/>
            <person name="Wheat C.G."/>
            <person name="Glazer B.T."/>
            <person name="Huber J.A."/>
        </authorList>
    </citation>
    <scope>NUCLEOTIDE SEQUENCE</scope>
    <source>
        <strain evidence="6">NORP83</strain>
    </source>
</reference>
<dbReference type="SUPFAM" id="SSF48498">
    <property type="entry name" value="Tetracyclin repressor-like, C-terminal domain"/>
    <property type="match status" value="1"/>
</dbReference>
<gene>
    <name evidence="6" type="ORF">COB13_11525</name>
</gene>
<dbReference type="InterPro" id="IPR050109">
    <property type="entry name" value="HTH-type_TetR-like_transc_reg"/>
</dbReference>
<feature type="domain" description="HTH tetR-type" evidence="5">
    <location>
        <begin position="79"/>
        <end position="139"/>
    </location>
</feature>
<dbReference type="AlphaFoldDB" id="A0A2A4YYZ6"/>
<proteinExistence type="predicted"/>
<evidence type="ECO:0000256" key="3">
    <source>
        <dbReference type="ARBA" id="ARBA00023163"/>
    </source>
</evidence>
<organism evidence="6">
    <name type="scientific">OCS116 cluster bacterium</name>
    <dbReference type="NCBI Taxonomy" id="2030921"/>
    <lineage>
        <taxon>Bacteria</taxon>
        <taxon>Pseudomonadati</taxon>
        <taxon>Pseudomonadota</taxon>
        <taxon>Alphaproteobacteria</taxon>
        <taxon>OCS116 cluster</taxon>
    </lineage>
</organism>
<dbReference type="Pfam" id="PF00440">
    <property type="entry name" value="TetR_N"/>
    <property type="match status" value="2"/>
</dbReference>
<protein>
    <recommendedName>
        <fullName evidence="5">HTH tetR-type domain-containing protein</fullName>
    </recommendedName>
</protein>
<name>A0A2A4YYZ6_9PROT</name>
<dbReference type="EMBL" id="NVUS01000015">
    <property type="protein sequence ID" value="PCI99537.1"/>
    <property type="molecule type" value="Genomic_DNA"/>
</dbReference>
<keyword evidence="3" id="KW-0804">Transcription</keyword>
<comment type="caution">
    <text evidence="6">The sequence shown here is derived from an EMBL/GenBank/DDBJ whole genome shotgun (WGS) entry which is preliminary data.</text>
</comment>
<dbReference type="PANTHER" id="PTHR30055">
    <property type="entry name" value="HTH-TYPE TRANSCRIPTIONAL REGULATOR RUTR"/>
    <property type="match status" value="1"/>
</dbReference>
<keyword evidence="1" id="KW-0805">Transcription regulation</keyword>
<feature type="DNA-binding region" description="H-T-H motif" evidence="4">
    <location>
        <begin position="102"/>
        <end position="121"/>
    </location>
</feature>
<sequence>MIDKHITHIIPKPNPMPPSNKISQAAITLFTQHGQNFTLDQLAQKAQTSRATLYRRIGSKQSLLNSLNHQGLITLDQQSDVKTRIMQATRKIVANHGFINCTMEQIAAEAGLGIATLYRHYAEKENLLRAFTSQLKAGISASDFSLAADLSMEDGINNLVKLMLSFIHTNKDIVKILFFSNPNERKYVSNIRDASTSTFKRIAQYLQQLQAQNKIRSDIKVEDLVTSLMGQLIQFALTAPLNLNRELDIERDAKLITKIFCQGVK</sequence>
<accession>A0A2A4YYZ6</accession>
<dbReference type="Gene3D" id="1.10.10.60">
    <property type="entry name" value="Homeodomain-like"/>
    <property type="match status" value="2"/>
</dbReference>
<dbReference type="InterPro" id="IPR001647">
    <property type="entry name" value="HTH_TetR"/>
</dbReference>
<feature type="domain" description="HTH tetR-type" evidence="5">
    <location>
        <begin position="16"/>
        <end position="75"/>
    </location>
</feature>
<feature type="DNA-binding region" description="H-T-H motif" evidence="4">
    <location>
        <begin position="38"/>
        <end position="57"/>
    </location>
</feature>
<evidence type="ECO:0000256" key="2">
    <source>
        <dbReference type="ARBA" id="ARBA00023125"/>
    </source>
</evidence>
<dbReference type="InterPro" id="IPR041474">
    <property type="entry name" value="NicS_C"/>
</dbReference>
<dbReference type="PANTHER" id="PTHR30055:SF234">
    <property type="entry name" value="HTH-TYPE TRANSCRIPTIONAL REGULATOR BETI"/>
    <property type="match status" value="1"/>
</dbReference>
<reference key="1">
    <citation type="submission" date="2017-08" db="EMBL/GenBank/DDBJ databases">
        <title>A dynamic microbial community with high functional redundancy inhabits the cold, oxic subseafloor aquifer.</title>
        <authorList>
            <person name="Tully B.J."/>
            <person name="Wheat C.G."/>
            <person name="Glazer B.T."/>
            <person name="Huber J.A."/>
        </authorList>
    </citation>
    <scope>NUCLEOTIDE SEQUENCE [LARGE SCALE GENOMIC DNA]</scope>
</reference>
<evidence type="ECO:0000256" key="4">
    <source>
        <dbReference type="PROSITE-ProRule" id="PRU00335"/>
    </source>
</evidence>